<dbReference type="InterPro" id="IPR001466">
    <property type="entry name" value="Beta-lactam-related"/>
</dbReference>
<keyword evidence="5" id="KW-1185">Reference proteome</keyword>
<evidence type="ECO:0000313" key="4">
    <source>
        <dbReference type="EMBL" id="MBS2548853.1"/>
    </source>
</evidence>
<dbReference type="PANTHER" id="PTHR46825:SF7">
    <property type="entry name" value="D-ALANYL-D-ALANINE CARBOXYPEPTIDASE"/>
    <property type="match status" value="1"/>
</dbReference>
<dbReference type="PANTHER" id="PTHR46825">
    <property type="entry name" value="D-ALANYL-D-ALANINE-CARBOXYPEPTIDASE/ENDOPEPTIDASE AMPH"/>
    <property type="match status" value="1"/>
</dbReference>
<feature type="chain" id="PRO_5046739229" evidence="2">
    <location>
        <begin position="30"/>
        <end position="404"/>
    </location>
</feature>
<evidence type="ECO:0000256" key="1">
    <source>
        <dbReference type="SAM" id="MobiDB-lite"/>
    </source>
</evidence>
<gene>
    <name evidence="4" type="ORF">KGQ19_18465</name>
</gene>
<evidence type="ECO:0000259" key="3">
    <source>
        <dbReference type="Pfam" id="PF00144"/>
    </source>
</evidence>
<organism evidence="4 5">
    <name type="scientific">Catenulispora pinistramenti</name>
    <dbReference type="NCBI Taxonomy" id="2705254"/>
    <lineage>
        <taxon>Bacteria</taxon>
        <taxon>Bacillati</taxon>
        <taxon>Actinomycetota</taxon>
        <taxon>Actinomycetes</taxon>
        <taxon>Catenulisporales</taxon>
        <taxon>Catenulisporaceae</taxon>
        <taxon>Catenulispora</taxon>
    </lineage>
</organism>
<dbReference type="InterPro" id="IPR050491">
    <property type="entry name" value="AmpC-like"/>
</dbReference>
<evidence type="ECO:0000256" key="2">
    <source>
        <dbReference type="SAM" id="SignalP"/>
    </source>
</evidence>
<dbReference type="Gene3D" id="3.40.710.10">
    <property type="entry name" value="DD-peptidase/beta-lactamase superfamily"/>
    <property type="match status" value="1"/>
</dbReference>
<reference evidence="4 5" key="1">
    <citation type="submission" date="2020-02" db="EMBL/GenBank/DDBJ databases">
        <title>Acidophilic actinobacteria isolated from forest soil.</title>
        <authorList>
            <person name="Golinska P."/>
        </authorList>
    </citation>
    <scope>NUCLEOTIDE SEQUENCE [LARGE SCALE GENOMIC DNA]</scope>
    <source>
        <strain evidence="4 5">NL8</strain>
    </source>
</reference>
<evidence type="ECO:0000313" key="5">
    <source>
        <dbReference type="Proteomes" id="UP000730482"/>
    </source>
</evidence>
<feature type="region of interest" description="Disordered" evidence="1">
    <location>
        <begin position="28"/>
        <end position="59"/>
    </location>
</feature>
<name>A0ABS5KS23_9ACTN</name>
<dbReference type="Pfam" id="PF00144">
    <property type="entry name" value="Beta-lactamase"/>
    <property type="match status" value="1"/>
</dbReference>
<dbReference type="RefSeq" id="WP_212010430.1">
    <property type="nucleotide sequence ID" value="NZ_JAAFYZ010000057.1"/>
</dbReference>
<feature type="signal peptide" evidence="2">
    <location>
        <begin position="1"/>
        <end position="29"/>
    </location>
</feature>
<accession>A0ABS5KS23</accession>
<dbReference type="EMBL" id="JAAFYZ010000057">
    <property type="protein sequence ID" value="MBS2548853.1"/>
    <property type="molecule type" value="Genomic_DNA"/>
</dbReference>
<feature type="domain" description="Beta-lactamase-related" evidence="3">
    <location>
        <begin position="66"/>
        <end position="388"/>
    </location>
</feature>
<protein>
    <submittedName>
        <fullName evidence="4">Beta-lactamase family protein</fullName>
    </submittedName>
</protein>
<dbReference type="InterPro" id="IPR012338">
    <property type="entry name" value="Beta-lactam/transpept-like"/>
</dbReference>
<sequence>MRWKTLNHTVPAILLTAAVGLAVAAPASADAGNSNSNSNSTGTGTGTAQGNSRPASRLQQETDAIRAAGAPGVLVTVTTPNGRQTVRAGVADTATGAPVPLDARFRIGSATKSFVATVVLQLVGEGRLSLSDPVDRWLPGVVAGNGNDGSRITVGELLQHTSGIYDFAHDLPEIATAAGYQAGRFDVYTPAQLVAMATKHQPTFPPGTGISYSNTNYVLLGMIINRVTGQSWAHEVQARIIRPLGLSHTVIPGMVPYIRGPHAEGYSTFGGTDPVDVTVLNPSMIDAAGSIISTTGDLGRFYAALTSGRLLAPAQLAAMETTVPAPQLSVFWPGARYGLGLAWFPLSCGGGFFGHPGGVPGYQTWDAVAPDTGRSVVVSSTGDGTEDIQLATNALVDRELCSAK</sequence>
<dbReference type="SUPFAM" id="SSF56601">
    <property type="entry name" value="beta-lactamase/transpeptidase-like"/>
    <property type="match status" value="1"/>
</dbReference>
<dbReference type="Proteomes" id="UP000730482">
    <property type="component" value="Unassembled WGS sequence"/>
</dbReference>
<feature type="compositionally biased region" description="Low complexity" evidence="1">
    <location>
        <begin position="28"/>
        <end position="52"/>
    </location>
</feature>
<keyword evidence="2" id="KW-0732">Signal</keyword>
<comment type="caution">
    <text evidence="4">The sequence shown here is derived from an EMBL/GenBank/DDBJ whole genome shotgun (WGS) entry which is preliminary data.</text>
</comment>
<proteinExistence type="predicted"/>